<proteinExistence type="predicted"/>
<gene>
    <name evidence="1" type="ORF">SM611_16400</name>
</gene>
<organism evidence="1 2">
    <name type="scientific">Actinomadura monticuli</name>
    <dbReference type="NCBI Taxonomy" id="3097367"/>
    <lineage>
        <taxon>Bacteria</taxon>
        <taxon>Bacillati</taxon>
        <taxon>Actinomycetota</taxon>
        <taxon>Actinomycetes</taxon>
        <taxon>Streptosporangiales</taxon>
        <taxon>Thermomonosporaceae</taxon>
        <taxon>Actinomadura</taxon>
    </lineage>
</organism>
<keyword evidence="2" id="KW-1185">Reference proteome</keyword>
<reference evidence="1 2" key="1">
    <citation type="submission" date="2023-11" db="EMBL/GenBank/DDBJ databases">
        <title>Actinomadura monticuli sp. nov., isolated from volcanic ash.</title>
        <authorList>
            <person name="Lee S.D."/>
            <person name="Yang H."/>
            <person name="Kim I.S."/>
        </authorList>
    </citation>
    <scope>NUCLEOTIDE SEQUENCE [LARGE SCALE GENOMIC DNA]</scope>
    <source>
        <strain evidence="1 2">DLS-62</strain>
    </source>
</reference>
<dbReference type="Proteomes" id="UP001569963">
    <property type="component" value="Unassembled WGS sequence"/>
</dbReference>
<protein>
    <submittedName>
        <fullName evidence="1">Uncharacterized protein</fullName>
    </submittedName>
</protein>
<name>A0ABV4QC00_9ACTN</name>
<sequence length="47" mass="5049">MRRLLFRCRRHRRELHAAGFTAVAITPTGEAGGGLHAATVHAVKPTG</sequence>
<evidence type="ECO:0000313" key="1">
    <source>
        <dbReference type="EMBL" id="MFA1540508.1"/>
    </source>
</evidence>
<dbReference type="EMBL" id="JAXCEI010000006">
    <property type="protein sequence ID" value="MFA1540508.1"/>
    <property type="molecule type" value="Genomic_DNA"/>
</dbReference>
<accession>A0ABV4QC00</accession>
<comment type="caution">
    <text evidence="1">The sequence shown here is derived from an EMBL/GenBank/DDBJ whole genome shotgun (WGS) entry which is preliminary data.</text>
</comment>
<evidence type="ECO:0000313" key="2">
    <source>
        <dbReference type="Proteomes" id="UP001569963"/>
    </source>
</evidence>
<dbReference type="RefSeq" id="WP_371950409.1">
    <property type="nucleotide sequence ID" value="NZ_JAXCEI010000006.1"/>
</dbReference>